<evidence type="ECO:0000259" key="9">
    <source>
        <dbReference type="PROSITE" id="PS50893"/>
    </source>
</evidence>
<dbReference type="InterPro" id="IPR013563">
    <property type="entry name" value="Oligopep_ABC_C"/>
</dbReference>
<dbReference type="PROSITE" id="PS00211">
    <property type="entry name" value="ABC_TRANSPORTER_1"/>
    <property type="match status" value="1"/>
</dbReference>
<protein>
    <submittedName>
        <fullName evidence="10">ABC transporter ATP-binding protein</fullName>
    </submittedName>
</protein>
<dbReference type="EMBL" id="DRZI01000094">
    <property type="protein sequence ID" value="HHP81489.1"/>
    <property type="molecule type" value="Genomic_DNA"/>
</dbReference>
<dbReference type="AlphaFoldDB" id="A0A7C5XM53"/>
<keyword evidence="6 10" id="KW-0067">ATP-binding</keyword>
<dbReference type="FunFam" id="3.40.50.300:FF:000016">
    <property type="entry name" value="Oligopeptide ABC transporter ATP-binding component"/>
    <property type="match status" value="1"/>
</dbReference>
<dbReference type="SUPFAM" id="SSF52540">
    <property type="entry name" value="P-loop containing nucleoside triphosphate hydrolases"/>
    <property type="match status" value="1"/>
</dbReference>
<dbReference type="Pfam" id="PF08352">
    <property type="entry name" value="oligo_HPY"/>
    <property type="match status" value="1"/>
</dbReference>
<dbReference type="GO" id="GO:0005524">
    <property type="term" value="F:ATP binding"/>
    <property type="evidence" value="ECO:0007669"/>
    <property type="project" value="UniProtKB-KW"/>
</dbReference>
<dbReference type="PROSITE" id="PS50893">
    <property type="entry name" value="ABC_TRANSPORTER_2"/>
    <property type="match status" value="1"/>
</dbReference>
<evidence type="ECO:0000256" key="5">
    <source>
        <dbReference type="ARBA" id="ARBA00022741"/>
    </source>
</evidence>
<evidence type="ECO:0000256" key="6">
    <source>
        <dbReference type="ARBA" id="ARBA00022840"/>
    </source>
</evidence>
<dbReference type="InterPro" id="IPR027417">
    <property type="entry name" value="P-loop_NTPase"/>
</dbReference>
<organism evidence="10">
    <name type="scientific">Ignisphaera aggregans</name>
    <dbReference type="NCBI Taxonomy" id="334771"/>
    <lineage>
        <taxon>Archaea</taxon>
        <taxon>Thermoproteota</taxon>
        <taxon>Thermoprotei</taxon>
        <taxon>Desulfurococcales</taxon>
        <taxon>Desulfurococcaceae</taxon>
        <taxon>Ignisphaera</taxon>
    </lineage>
</organism>
<evidence type="ECO:0000256" key="8">
    <source>
        <dbReference type="ARBA" id="ARBA00023136"/>
    </source>
</evidence>
<name>A0A7C5XM53_9CREN</name>
<dbReference type="PANTHER" id="PTHR43297:SF14">
    <property type="entry name" value="ATPASE AAA-TYPE CORE DOMAIN-CONTAINING PROTEIN"/>
    <property type="match status" value="1"/>
</dbReference>
<dbReference type="Gene3D" id="3.40.50.300">
    <property type="entry name" value="P-loop containing nucleotide triphosphate hydrolases"/>
    <property type="match status" value="1"/>
</dbReference>
<reference evidence="10" key="1">
    <citation type="journal article" date="2020" name="mSystems">
        <title>Genome- and Community-Level Interaction Insights into Carbon Utilization and Element Cycling Functions of Hydrothermarchaeota in Hydrothermal Sediment.</title>
        <authorList>
            <person name="Zhou Z."/>
            <person name="Liu Y."/>
            <person name="Xu W."/>
            <person name="Pan J."/>
            <person name="Luo Z.H."/>
            <person name="Li M."/>
        </authorList>
    </citation>
    <scope>NUCLEOTIDE SEQUENCE [LARGE SCALE GENOMIC DNA]</scope>
    <source>
        <strain evidence="10">SpSt-1121</strain>
    </source>
</reference>
<dbReference type="InterPro" id="IPR017871">
    <property type="entry name" value="ABC_transporter-like_CS"/>
</dbReference>
<dbReference type="InterPro" id="IPR050388">
    <property type="entry name" value="ABC_Ni/Peptide_Import"/>
</dbReference>
<dbReference type="SMART" id="SM00382">
    <property type="entry name" value="AAA"/>
    <property type="match status" value="1"/>
</dbReference>
<keyword evidence="8" id="KW-0472">Membrane</keyword>
<dbReference type="NCBIfam" id="TIGR01727">
    <property type="entry name" value="oligo_HPY"/>
    <property type="match status" value="1"/>
</dbReference>
<dbReference type="GO" id="GO:0015833">
    <property type="term" value="P:peptide transport"/>
    <property type="evidence" value="ECO:0007669"/>
    <property type="project" value="InterPro"/>
</dbReference>
<comment type="subcellular location">
    <subcellularLocation>
        <location evidence="1">Cell membrane</location>
        <topology evidence="1">Peripheral membrane protein</topology>
    </subcellularLocation>
</comment>
<evidence type="ECO:0000256" key="7">
    <source>
        <dbReference type="ARBA" id="ARBA00022967"/>
    </source>
</evidence>
<dbReference type="GO" id="GO:0016887">
    <property type="term" value="F:ATP hydrolysis activity"/>
    <property type="evidence" value="ECO:0007669"/>
    <property type="project" value="InterPro"/>
</dbReference>
<keyword evidence="7" id="KW-1278">Translocase</keyword>
<sequence>MKPLEVKKLTVEYMMYRGWVEVVSNADLEINERDEILAIVGESGCGKTTLGLTIAGLLPSNARVVHGYVKVFGKDVNSGSAKVAMIFQDALTSLNPLLTVGDQIAEIYIHHFAMSKKEAFEEAMKRLAEVGLQASFINKYPHELSGGQRQRVLIAMVIALRPELIVADEPTTALDVTTQAKVLNLLKSIVKGKGIPMVYITHDLALVAHIADKIAVMYAGQVVEYREKLALFKDPLHLYTQALLSSLPRVDVELSELRTIRGEPPVPGNFPKGCRFSPRCPKAFSRCFVEEPRIKNVGNGYVRCHLYE</sequence>
<dbReference type="Pfam" id="PF00005">
    <property type="entry name" value="ABC_tran"/>
    <property type="match status" value="1"/>
</dbReference>
<dbReference type="PANTHER" id="PTHR43297">
    <property type="entry name" value="OLIGOPEPTIDE TRANSPORT ATP-BINDING PROTEIN APPD"/>
    <property type="match status" value="1"/>
</dbReference>
<keyword evidence="2" id="KW-0813">Transport</keyword>
<dbReference type="CDD" id="cd03257">
    <property type="entry name" value="ABC_NikE_OppD_transporters"/>
    <property type="match status" value="1"/>
</dbReference>
<comment type="caution">
    <text evidence="10">The sequence shown here is derived from an EMBL/GenBank/DDBJ whole genome shotgun (WGS) entry which is preliminary data.</text>
</comment>
<dbReference type="GO" id="GO:0005886">
    <property type="term" value="C:plasma membrane"/>
    <property type="evidence" value="ECO:0007669"/>
    <property type="project" value="UniProtKB-SubCell"/>
</dbReference>
<accession>A0A7C5XM53</accession>
<dbReference type="InterPro" id="IPR003439">
    <property type="entry name" value="ABC_transporter-like_ATP-bd"/>
</dbReference>
<evidence type="ECO:0000256" key="3">
    <source>
        <dbReference type="ARBA" id="ARBA00022475"/>
    </source>
</evidence>
<evidence type="ECO:0000313" key="10">
    <source>
        <dbReference type="EMBL" id="HHP81489.1"/>
    </source>
</evidence>
<evidence type="ECO:0000256" key="1">
    <source>
        <dbReference type="ARBA" id="ARBA00004202"/>
    </source>
</evidence>
<dbReference type="InterPro" id="IPR003593">
    <property type="entry name" value="AAA+_ATPase"/>
</dbReference>
<evidence type="ECO:0000256" key="4">
    <source>
        <dbReference type="ARBA" id="ARBA00022519"/>
    </source>
</evidence>
<keyword evidence="3" id="KW-1003">Cell membrane</keyword>
<keyword evidence="5" id="KW-0547">Nucleotide-binding</keyword>
<keyword evidence="4" id="KW-0997">Cell inner membrane</keyword>
<gene>
    <name evidence="10" type="ORF">ENM84_02365</name>
</gene>
<proteinExistence type="predicted"/>
<feature type="domain" description="ABC transporter" evidence="9">
    <location>
        <begin position="6"/>
        <end position="244"/>
    </location>
</feature>
<evidence type="ECO:0000256" key="2">
    <source>
        <dbReference type="ARBA" id="ARBA00022448"/>
    </source>
</evidence>